<dbReference type="InterPro" id="IPR025420">
    <property type="entry name" value="DUF4143"/>
</dbReference>
<reference evidence="3" key="1">
    <citation type="submission" date="2022-03" db="EMBL/GenBank/DDBJ databases">
        <title>Brevibacterium spongiae sp. nov., isolated from marine sponge.</title>
        <authorList>
            <person name="Li Z."/>
            <person name="Zhang M."/>
        </authorList>
    </citation>
    <scope>NUCLEOTIDE SEQUENCE</scope>
    <source>
        <strain evidence="3">WHS-Z9</strain>
    </source>
</reference>
<keyword evidence="4" id="KW-1185">Reference proteome</keyword>
<proteinExistence type="predicted"/>
<sequence>MSYTRRIIDSVLDEVFPPLSAIALEGAKGVGKTATATQRVRSVLSLNRPAQREVVQANYDHIIDVPAPVLIDEWQLVPEVWDRVRTAVDDDARGGQFLLAGSAGVTPNARIHSGAGRIVTMTMRPLSLAEREICEPSVSLSDLLQDGELAIGGESPIRLSQYTEEILASGFPGIRQLPSRARRPQLDSYVSRIVEKELPDNGIEVKRPDALRSWLSAYGAATSTNANFTQILDSAAAGEADKPARNTVQSYREHLQRLFILDPLPAWIPALNPLKRLTKTPKHHLVDPAIAARMSGIGHSGLLKGDGQRVAATTGTWLGALFESLATQSVRVYAEAVEAHVGHLRTRDTEREIDIIVEGEDRRVVAIEVKLAATVRDSDVRHLNWLGEQIGDRLVNKVVVTTGEAAYRRPDGVAVIPLALLGP</sequence>
<evidence type="ECO:0000259" key="2">
    <source>
        <dbReference type="Pfam" id="PF13635"/>
    </source>
</evidence>
<feature type="domain" description="AAA" evidence="1">
    <location>
        <begin position="21"/>
        <end position="130"/>
    </location>
</feature>
<evidence type="ECO:0000313" key="4">
    <source>
        <dbReference type="Proteomes" id="UP001064879"/>
    </source>
</evidence>
<dbReference type="SUPFAM" id="SSF52540">
    <property type="entry name" value="P-loop containing nucleoside triphosphate hydrolases"/>
    <property type="match status" value="1"/>
</dbReference>
<accession>A0ABY5SM53</accession>
<dbReference type="Proteomes" id="UP001064879">
    <property type="component" value="Chromosome"/>
</dbReference>
<evidence type="ECO:0000313" key="3">
    <source>
        <dbReference type="EMBL" id="UVI35234.1"/>
    </source>
</evidence>
<gene>
    <name evidence="3" type="ORF">L1F31_14070</name>
</gene>
<evidence type="ECO:0000259" key="1">
    <source>
        <dbReference type="Pfam" id="PF13173"/>
    </source>
</evidence>
<protein>
    <submittedName>
        <fullName evidence="3">DUF4143 domain-containing protein</fullName>
    </submittedName>
</protein>
<dbReference type="Pfam" id="PF13635">
    <property type="entry name" value="DUF4143"/>
    <property type="match status" value="1"/>
</dbReference>
<dbReference type="EMBL" id="CP093443">
    <property type="protein sequence ID" value="UVI35234.1"/>
    <property type="molecule type" value="Genomic_DNA"/>
</dbReference>
<dbReference type="Pfam" id="PF13173">
    <property type="entry name" value="AAA_14"/>
    <property type="match status" value="1"/>
</dbReference>
<dbReference type="InterPro" id="IPR041682">
    <property type="entry name" value="AAA_14"/>
</dbReference>
<dbReference type="RefSeq" id="WP_265417903.1">
    <property type="nucleotide sequence ID" value="NZ_CP093443.1"/>
</dbReference>
<dbReference type="InterPro" id="IPR027417">
    <property type="entry name" value="P-loop_NTPase"/>
</dbReference>
<organism evidence="3 4">
    <name type="scientific">Brevibacterium spongiae</name>
    <dbReference type="NCBI Taxonomy" id="2909672"/>
    <lineage>
        <taxon>Bacteria</taxon>
        <taxon>Bacillati</taxon>
        <taxon>Actinomycetota</taxon>
        <taxon>Actinomycetes</taxon>
        <taxon>Micrococcales</taxon>
        <taxon>Brevibacteriaceae</taxon>
        <taxon>Brevibacterium</taxon>
    </lineage>
</organism>
<feature type="domain" description="DUF4143" evidence="2">
    <location>
        <begin position="205"/>
        <end position="371"/>
    </location>
</feature>
<name>A0ABY5SM53_9MICO</name>
<dbReference type="PANTHER" id="PTHR43566:SF2">
    <property type="entry name" value="DUF4143 DOMAIN-CONTAINING PROTEIN"/>
    <property type="match status" value="1"/>
</dbReference>
<dbReference type="PANTHER" id="PTHR43566">
    <property type="entry name" value="CONSERVED PROTEIN"/>
    <property type="match status" value="1"/>
</dbReference>